<accession>A0AAN9JKK9</accession>
<evidence type="ECO:0000313" key="1">
    <source>
        <dbReference type="EMBL" id="KAK7299924.1"/>
    </source>
</evidence>
<proteinExistence type="predicted"/>
<sequence>MHFSTTLDTNICNFMIWRFYFANWLVSWFYSIGPLGISIIGSFPVEPVATEDLVELSEIVKQNLGQTRRIRSFSDVDNSPESLLVFSGNYNISLDLTVWCGRTCLALSYAISKFCFVFSSCICP</sequence>
<dbReference type="Proteomes" id="UP001359559">
    <property type="component" value="Unassembled WGS sequence"/>
</dbReference>
<organism evidence="1 2">
    <name type="scientific">Clitoria ternatea</name>
    <name type="common">Butterfly pea</name>
    <dbReference type="NCBI Taxonomy" id="43366"/>
    <lineage>
        <taxon>Eukaryota</taxon>
        <taxon>Viridiplantae</taxon>
        <taxon>Streptophyta</taxon>
        <taxon>Embryophyta</taxon>
        <taxon>Tracheophyta</taxon>
        <taxon>Spermatophyta</taxon>
        <taxon>Magnoliopsida</taxon>
        <taxon>eudicotyledons</taxon>
        <taxon>Gunneridae</taxon>
        <taxon>Pentapetalae</taxon>
        <taxon>rosids</taxon>
        <taxon>fabids</taxon>
        <taxon>Fabales</taxon>
        <taxon>Fabaceae</taxon>
        <taxon>Papilionoideae</taxon>
        <taxon>50 kb inversion clade</taxon>
        <taxon>NPAAA clade</taxon>
        <taxon>indigoferoid/millettioid clade</taxon>
        <taxon>Phaseoleae</taxon>
        <taxon>Clitoria</taxon>
    </lineage>
</organism>
<dbReference type="AlphaFoldDB" id="A0AAN9JKK9"/>
<gene>
    <name evidence="1" type="ORF">RJT34_10753</name>
</gene>
<dbReference type="EMBL" id="JAYKXN010000003">
    <property type="protein sequence ID" value="KAK7299924.1"/>
    <property type="molecule type" value="Genomic_DNA"/>
</dbReference>
<keyword evidence="2" id="KW-1185">Reference proteome</keyword>
<protein>
    <submittedName>
        <fullName evidence="1">Uncharacterized protein</fullName>
    </submittedName>
</protein>
<name>A0AAN9JKK9_CLITE</name>
<evidence type="ECO:0000313" key="2">
    <source>
        <dbReference type="Proteomes" id="UP001359559"/>
    </source>
</evidence>
<comment type="caution">
    <text evidence="1">The sequence shown here is derived from an EMBL/GenBank/DDBJ whole genome shotgun (WGS) entry which is preliminary data.</text>
</comment>
<reference evidence="1 2" key="1">
    <citation type="submission" date="2024-01" db="EMBL/GenBank/DDBJ databases">
        <title>The genomes of 5 underutilized Papilionoideae crops provide insights into root nodulation and disease resistance.</title>
        <authorList>
            <person name="Yuan L."/>
        </authorList>
    </citation>
    <scope>NUCLEOTIDE SEQUENCE [LARGE SCALE GENOMIC DNA]</scope>
    <source>
        <strain evidence="1">LY-2023</strain>
        <tissue evidence="1">Leaf</tissue>
    </source>
</reference>